<gene>
    <name evidence="1" type="ORF">CK820_G0011612</name>
</gene>
<comment type="caution">
    <text evidence="1">The sequence shown here is derived from an EMBL/GenBank/DDBJ whole genome shotgun (WGS) entry which is preliminary data.</text>
</comment>
<sequence length="40" mass="4414">MGKKGKVGKSRRDKFYHLAKETDCALGCFVQVTVPDLLSS</sequence>
<name>A0A2J8QYG7_PANTR</name>
<protein>
    <submittedName>
        <fullName evidence="1">FTSJ3 isoform 11</fullName>
    </submittedName>
</protein>
<evidence type="ECO:0000313" key="1">
    <source>
        <dbReference type="EMBL" id="PNJ01310.1"/>
    </source>
</evidence>
<dbReference type="AlphaFoldDB" id="A0A2J8QYG7"/>
<accession>A0A2J8QYG7</accession>
<reference evidence="1" key="1">
    <citation type="submission" date="2017-12" db="EMBL/GenBank/DDBJ databases">
        <title>High-resolution comparative analysis of great ape genomes.</title>
        <authorList>
            <person name="Pollen A."/>
            <person name="Hastie A."/>
            <person name="Hormozdiari F."/>
            <person name="Dougherty M."/>
            <person name="Liu R."/>
            <person name="Chaisson M."/>
            <person name="Hoppe E."/>
            <person name="Hill C."/>
            <person name="Pang A."/>
            <person name="Hillier L."/>
            <person name="Baker C."/>
            <person name="Armstrong J."/>
            <person name="Shendure J."/>
            <person name="Paten B."/>
            <person name="Wilson R."/>
            <person name="Chao H."/>
            <person name="Schneider V."/>
            <person name="Ventura M."/>
            <person name="Kronenberg Z."/>
            <person name="Murali S."/>
            <person name="Gordon D."/>
            <person name="Cantsilieris S."/>
            <person name="Munson K."/>
            <person name="Nelson B."/>
            <person name="Raja A."/>
            <person name="Underwood J."/>
            <person name="Diekhans M."/>
            <person name="Fiddes I."/>
            <person name="Haussler D."/>
            <person name="Eichler E."/>
        </authorList>
    </citation>
    <scope>NUCLEOTIDE SEQUENCE [LARGE SCALE GENOMIC DNA]</scope>
    <source>
        <strain evidence="1">Yerkes chimp pedigree #C0471</strain>
    </source>
</reference>
<proteinExistence type="predicted"/>
<dbReference type="EMBL" id="NBAG03000001">
    <property type="protein sequence ID" value="PNJ01310.1"/>
    <property type="molecule type" value="Genomic_DNA"/>
</dbReference>
<organism evidence="1">
    <name type="scientific">Pan troglodytes</name>
    <name type="common">Chimpanzee</name>
    <dbReference type="NCBI Taxonomy" id="9598"/>
    <lineage>
        <taxon>Eukaryota</taxon>
        <taxon>Metazoa</taxon>
        <taxon>Chordata</taxon>
        <taxon>Craniata</taxon>
        <taxon>Vertebrata</taxon>
        <taxon>Euteleostomi</taxon>
        <taxon>Mammalia</taxon>
        <taxon>Eutheria</taxon>
        <taxon>Euarchontoglires</taxon>
        <taxon>Primates</taxon>
        <taxon>Haplorrhini</taxon>
        <taxon>Catarrhini</taxon>
        <taxon>Hominidae</taxon>
        <taxon>Pan</taxon>
    </lineage>
</organism>